<name>A0A0E9VEL3_ANGAN</name>
<dbReference type="EMBL" id="GBXM01032934">
    <property type="protein sequence ID" value="JAH75643.1"/>
    <property type="molecule type" value="Transcribed_RNA"/>
</dbReference>
<evidence type="ECO:0000313" key="2">
    <source>
        <dbReference type="EMBL" id="JAH75643.1"/>
    </source>
</evidence>
<keyword evidence="1" id="KW-1133">Transmembrane helix</keyword>
<reference evidence="2" key="2">
    <citation type="journal article" date="2015" name="Fish Shellfish Immunol.">
        <title>Early steps in the European eel (Anguilla anguilla)-Vibrio vulnificus interaction in the gills: Role of the RtxA13 toxin.</title>
        <authorList>
            <person name="Callol A."/>
            <person name="Pajuelo D."/>
            <person name="Ebbesson L."/>
            <person name="Teles M."/>
            <person name="MacKenzie S."/>
            <person name="Amaro C."/>
        </authorList>
    </citation>
    <scope>NUCLEOTIDE SEQUENCE</scope>
</reference>
<feature type="transmembrane region" description="Helical" evidence="1">
    <location>
        <begin position="12"/>
        <end position="34"/>
    </location>
</feature>
<organism evidence="2">
    <name type="scientific">Anguilla anguilla</name>
    <name type="common">European freshwater eel</name>
    <name type="synonym">Muraena anguilla</name>
    <dbReference type="NCBI Taxonomy" id="7936"/>
    <lineage>
        <taxon>Eukaryota</taxon>
        <taxon>Metazoa</taxon>
        <taxon>Chordata</taxon>
        <taxon>Craniata</taxon>
        <taxon>Vertebrata</taxon>
        <taxon>Euteleostomi</taxon>
        <taxon>Actinopterygii</taxon>
        <taxon>Neopterygii</taxon>
        <taxon>Teleostei</taxon>
        <taxon>Anguilliformes</taxon>
        <taxon>Anguillidae</taxon>
        <taxon>Anguilla</taxon>
    </lineage>
</organism>
<dbReference type="AlphaFoldDB" id="A0A0E9VEL3"/>
<proteinExistence type="predicted"/>
<keyword evidence="1" id="KW-0472">Membrane</keyword>
<sequence length="68" mass="8007">MWKQSPFSNRYWCAVLITVPILNVSIATGSRLLWHDPIHTTFTHHEHHCCHMASRFPWLLPLICINEV</sequence>
<reference evidence="2" key="1">
    <citation type="submission" date="2014-11" db="EMBL/GenBank/DDBJ databases">
        <authorList>
            <person name="Amaro Gonzalez C."/>
        </authorList>
    </citation>
    <scope>NUCLEOTIDE SEQUENCE</scope>
</reference>
<keyword evidence="1" id="KW-0812">Transmembrane</keyword>
<accession>A0A0E9VEL3</accession>
<evidence type="ECO:0000256" key="1">
    <source>
        <dbReference type="SAM" id="Phobius"/>
    </source>
</evidence>
<protein>
    <submittedName>
        <fullName evidence="2">Uncharacterized protein</fullName>
    </submittedName>
</protein>